<gene>
    <name evidence="7" type="ORF">SAMN05421797_101469</name>
</gene>
<dbReference type="OrthoDB" id="9770347at2"/>
<feature type="transmembrane region" description="Helical" evidence="6">
    <location>
        <begin position="260"/>
        <end position="283"/>
    </location>
</feature>
<evidence type="ECO:0000256" key="2">
    <source>
        <dbReference type="ARBA" id="ARBA00022475"/>
    </source>
</evidence>
<feature type="transmembrane region" description="Helical" evidence="6">
    <location>
        <begin position="43"/>
        <end position="66"/>
    </location>
</feature>
<evidence type="ECO:0000256" key="1">
    <source>
        <dbReference type="ARBA" id="ARBA00004651"/>
    </source>
</evidence>
<keyword evidence="2" id="KW-1003">Cell membrane</keyword>
<dbReference type="PANTHER" id="PTHR30250">
    <property type="entry name" value="PST FAMILY PREDICTED COLANIC ACID TRANSPORTER"/>
    <property type="match status" value="1"/>
</dbReference>
<keyword evidence="5 6" id="KW-0472">Membrane</keyword>
<dbReference type="InterPro" id="IPR002797">
    <property type="entry name" value="Polysacc_synth"/>
</dbReference>
<feature type="transmembrane region" description="Helical" evidence="6">
    <location>
        <begin position="304"/>
        <end position="326"/>
    </location>
</feature>
<dbReference type="RefSeq" id="WP_076546703.1">
    <property type="nucleotide sequence ID" value="NZ_FTMA01000001.1"/>
</dbReference>
<evidence type="ECO:0000256" key="5">
    <source>
        <dbReference type="ARBA" id="ARBA00023136"/>
    </source>
</evidence>
<feature type="transmembrane region" description="Helical" evidence="6">
    <location>
        <begin position="338"/>
        <end position="362"/>
    </location>
</feature>
<dbReference type="Proteomes" id="UP000186953">
    <property type="component" value="Unassembled WGS sequence"/>
</dbReference>
<feature type="transmembrane region" description="Helical" evidence="6">
    <location>
        <begin position="176"/>
        <end position="195"/>
    </location>
</feature>
<proteinExistence type="predicted"/>
<dbReference type="Pfam" id="PF01943">
    <property type="entry name" value="Polysacc_synt"/>
    <property type="match status" value="1"/>
</dbReference>
<keyword evidence="8" id="KW-1185">Reference proteome</keyword>
<evidence type="ECO:0000313" key="7">
    <source>
        <dbReference type="EMBL" id="SIQ04259.1"/>
    </source>
</evidence>
<protein>
    <submittedName>
        <fullName evidence="7">Membrane protein involved in the export of O-antigen and teichoic acid</fullName>
    </submittedName>
</protein>
<feature type="transmembrane region" description="Helical" evidence="6">
    <location>
        <begin position="12"/>
        <end position="31"/>
    </location>
</feature>
<evidence type="ECO:0000313" key="8">
    <source>
        <dbReference type="Proteomes" id="UP000186953"/>
    </source>
</evidence>
<evidence type="ECO:0000256" key="3">
    <source>
        <dbReference type="ARBA" id="ARBA00022692"/>
    </source>
</evidence>
<evidence type="ECO:0000256" key="4">
    <source>
        <dbReference type="ARBA" id="ARBA00022989"/>
    </source>
</evidence>
<comment type="subcellular location">
    <subcellularLocation>
        <location evidence="1">Cell membrane</location>
        <topology evidence="1">Multi-pass membrane protein</topology>
    </subcellularLocation>
</comment>
<accession>A0A1N6PJ70</accession>
<keyword evidence="4 6" id="KW-1133">Transmembrane helix</keyword>
<feature type="transmembrane region" description="Helical" evidence="6">
    <location>
        <begin position="399"/>
        <end position="417"/>
    </location>
</feature>
<dbReference type="PANTHER" id="PTHR30250:SF11">
    <property type="entry name" value="O-ANTIGEN TRANSPORTER-RELATED"/>
    <property type="match status" value="1"/>
</dbReference>
<dbReference type="EMBL" id="FTMA01000001">
    <property type="protein sequence ID" value="SIQ04259.1"/>
    <property type="molecule type" value="Genomic_DNA"/>
</dbReference>
<reference evidence="8" key="1">
    <citation type="submission" date="2017-01" db="EMBL/GenBank/DDBJ databases">
        <authorList>
            <person name="Varghese N."/>
            <person name="Submissions S."/>
        </authorList>
    </citation>
    <scope>NUCLEOTIDE SEQUENCE [LARGE SCALE GENOMIC DNA]</scope>
    <source>
        <strain evidence="8">DSM 15366</strain>
    </source>
</reference>
<dbReference type="AlphaFoldDB" id="A0A1N6PJ70"/>
<organism evidence="7 8">
    <name type="scientific">Maribacter ulvicola</name>
    <dbReference type="NCBI Taxonomy" id="228959"/>
    <lineage>
        <taxon>Bacteria</taxon>
        <taxon>Pseudomonadati</taxon>
        <taxon>Bacteroidota</taxon>
        <taxon>Flavobacteriia</taxon>
        <taxon>Flavobacteriales</taxon>
        <taxon>Flavobacteriaceae</taxon>
        <taxon>Maribacter</taxon>
    </lineage>
</organism>
<keyword evidence="3 6" id="KW-0812">Transmembrane</keyword>
<dbReference type="STRING" id="228959.SAMN05421797_101469"/>
<dbReference type="GO" id="GO:0005886">
    <property type="term" value="C:plasma membrane"/>
    <property type="evidence" value="ECO:0007669"/>
    <property type="project" value="UniProtKB-SubCell"/>
</dbReference>
<feature type="transmembrane region" description="Helical" evidence="6">
    <location>
        <begin position="87"/>
        <end position="107"/>
    </location>
</feature>
<feature type="transmembrane region" description="Helical" evidence="6">
    <location>
        <begin position="374"/>
        <end position="393"/>
    </location>
</feature>
<evidence type="ECO:0000256" key="6">
    <source>
        <dbReference type="SAM" id="Phobius"/>
    </source>
</evidence>
<feature type="transmembrane region" description="Helical" evidence="6">
    <location>
        <begin position="153"/>
        <end position="170"/>
    </location>
</feature>
<name>A0A1N6PJ70_9FLAO</name>
<dbReference type="InterPro" id="IPR050833">
    <property type="entry name" value="Poly_Biosynth_Transport"/>
</dbReference>
<sequence>MSYIKAFKSISLLWLSSILGSGSTFILYAILARRLGPQDFGLLSNALAIISVILLICGFGISKTWLKLFGKEGWVGLRWIRPSLKLLGLNLIVFSILIICIDYTSLIDEVSSNLFRIMLFHIYGYCVIELIISKLQLEEKYIEMAIWQLIPNLLRLITVIIIVYVFNLSINVQKVGFIYGIIGAILTFFGFKQLIDINENNFSLKGHIKPLKISYSIPKIKELFNESWPFGMAGLFAFIYLQSDIIMVKYISGDMATGHYNVAFIVLSAVFVVPVVIFSKFLMPKYHRWSNQDMSKLHKAYIRGNLSMLIIGFILMIIIFCFAPYFTPIIFGIEYEPAVQLLQILSITIPIYFVAYSVGAMLITSEQMKLKVKLMGGIAVINVIANLILIPLYGNIGAASATILSNAILLLLYWIFVNKNVFNQINLK</sequence>
<feature type="transmembrane region" description="Helical" evidence="6">
    <location>
        <begin position="113"/>
        <end position="132"/>
    </location>
</feature>